<evidence type="ECO:0000313" key="1">
    <source>
        <dbReference type="EMBL" id="RXJ00259.1"/>
    </source>
</evidence>
<keyword evidence="2" id="KW-1185">Reference proteome</keyword>
<dbReference type="AlphaFoldDB" id="A0A4Q0VSR9"/>
<name>A0A4Q0VSR9_9BACI</name>
<organism evidence="1 2">
    <name type="scientific">Anaerobacillus alkaliphilus</name>
    <dbReference type="NCBI Taxonomy" id="1548597"/>
    <lineage>
        <taxon>Bacteria</taxon>
        <taxon>Bacillati</taxon>
        <taxon>Bacillota</taxon>
        <taxon>Bacilli</taxon>
        <taxon>Bacillales</taxon>
        <taxon>Bacillaceae</taxon>
        <taxon>Anaerobacillus</taxon>
    </lineage>
</organism>
<dbReference type="Proteomes" id="UP000290649">
    <property type="component" value="Unassembled WGS sequence"/>
</dbReference>
<protein>
    <submittedName>
        <fullName evidence="1">Uncharacterized protein</fullName>
    </submittedName>
</protein>
<evidence type="ECO:0000313" key="2">
    <source>
        <dbReference type="Proteomes" id="UP000290649"/>
    </source>
</evidence>
<accession>A0A4Q0VSR9</accession>
<dbReference type="RefSeq" id="WP_129078480.1">
    <property type="nucleotide sequence ID" value="NZ_QOUX01000039.1"/>
</dbReference>
<sequence>MRHIRLIVLLAFSVVLVGCIQEEVKARGQGKFWDVELTFILAKDYEEESGSLLYKGNEDVSNFSYEITYPPELGRGSSGTRNEIDPGTKYFLLGKSSSNRGSNKEVMQNAIKKMKVEIRWETVGGDSYEEIITIDR</sequence>
<comment type="caution">
    <text evidence="1">The sequence shown here is derived from an EMBL/GenBank/DDBJ whole genome shotgun (WGS) entry which is preliminary data.</text>
</comment>
<dbReference type="PROSITE" id="PS51257">
    <property type="entry name" value="PROKAR_LIPOPROTEIN"/>
    <property type="match status" value="1"/>
</dbReference>
<dbReference type="EMBL" id="QOUX01000039">
    <property type="protein sequence ID" value="RXJ00259.1"/>
    <property type="molecule type" value="Genomic_DNA"/>
</dbReference>
<dbReference type="OrthoDB" id="2989717at2"/>
<proteinExistence type="predicted"/>
<reference evidence="1 2" key="1">
    <citation type="journal article" date="2019" name="Int. J. Syst. Evol. Microbiol.">
        <title>Anaerobacillus alkaliphilus sp. nov., a novel alkaliphilic and moderately halophilic bacterium.</title>
        <authorList>
            <person name="Borsodi A.K."/>
            <person name="Aszalos J.M."/>
            <person name="Bihari P."/>
            <person name="Nagy I."/>
            <person name="Schumann P."/>
            <person name="Sproer C."/>
            <person name="Kovacs A.L."/>
            <person name="Boka K."/>
            <person name="Dobosy P."/>
            <person name="Ovari M."/>
            <person name="Szili-Kovacs T."/>
            <person name="Toth E."/>
        </authorList>
    </citation>
    <scope>NUCLEOTIDE SEQUENCE [LARGE SCALE GENOMIC DNA]</scope>
    <source>
        <strain evidence="1 2">B16-10</strain>
    </source>
</reference>
<gene>
    <name evidence="1" type="ORF">DS745_12050</name>
</gene>